<organism evidence="8 9">
    <name type="scientific">Thiomicrorhabdus xiamenensis</name>
    <dbReference type="NCBI Taxonomy" id="2739063"/>
    <lineage>
        <taxon>Bacteria</taxon>
        <taxon>Pseudomonadati</taxon>
        <taxon>Pseudomonadota</taxon>
        <taxon>Gammaproteobacteria</taxon>
        <taxon>Thiotrichales</taxon>
        <taxon>Piscirickettsiaceae</taxon>
        <taxon>Thiomicrorhabdus</taxon>
    </lineage>
</organism>
<protein>
    <recommendedName>
        <fullName evidence="6">Ion-translocating oxidoreductase complex subunit G</fullName>
        <ecNumber evidence="6">7.-.-.-</ecNumber>
    </recommendedName>
    <alternativeName>
        <fullName evidence="6">Rnf electron transport complex subunit G</fullName>
    </alternativeName>
</protein>
<keyword evidence="5 6" id="KW-0249">Electron transport</keyword>
<keyword evidence="6" id="KW-1133">Transmembrane helix</keyword>
<evidence type="ECO:0000256" key="3">
    <source>
        <dbReference type="ARBA" id="ARBA00022630"/>
    </source>
</evidence>
<dbReference type="Proteomes" id="UP000504724">
    <property type="component" value="Chromosome"/>
</dbReference>
<dbReference type="InterPro" id="IPR010209">
    <property type="entry name" value="Ion_transpt_RnfG/RsxG"/>
</dbReference>
<dbReference type="GO" id="GO:0009055">
    <property type="term" value="F:electron transfer activity"/>
    <property type="evidence" value="ECO:0007669"/>
    <property type="project" value="InterPro"/>
</dbReference>
<keyword evidence="3 6" id="KW-0285">Flavoprotein</keyword>
<evidence type="ECO:0000256" key="6">
    <source>
        <dbReference type="HAMAP-Rule" id="MF_00479"/>
    </source>
</evidence>
<keyword evidence="6" id="KW-1278">Translocase</keyword>
<dbReference type="NCBIfam" id="NF002519">
    <property type="entry name" value="PRK01908.1"/>
    <property type="match status" value="1"/>
</dbReference>
<sequence length="210" mass="22980">MFNSALFRAMGNSAGKLSAFVVICIILLLGVRALTGPKIDAAERQNLLDRFNEVLPAEYYDNDPLADTKLLKDPKILARLGAKEPVTVYRARKGIEPTGAIFQAIAPNGYSGNIYILIGIFPDGQVSGVRVLKHAETPGLGDKIELQKHDWILSFDRRILTPGNQYDWAVKKDGGDFDQFTGATITPRAVVGAVKHALEVVNELGDKLYD</sequence>
<comment type="cofactor">
    <cofactor evidence="6">
        <name>FMN</name>
        <dbReference type="ChEBI" id="CHEBI:58210"/>
    </cofactor>
</comment>
<dbReference type="PANTHER" id="PTHR36118">
    <property type="entry name" value="ION-TRANSLOCATING OXIDOREDUCTASE COMPLEX SUBUNIT G"/>
    <property type="match status" value="1"/>
</dbReference>
<keyword evidence="2 6" id="KW-0597">Phosphoprotein</keyword>
<dbReference type="GO" id="GO:0022900">
    <property type="term" value="P:electron transport chain"/>
    <property type="evidence" value="ECO:0007669"/>
    <property type="project" value="UniProtKB-UniRule"/>
</dbReference>
<keyword evidence="6" id="KW-0472">Membrane</keyword>
<keyword evidence="9" id="KW-1185">Reference proteome</keyword>
<evidence type="ECO:0000313" key="9">
    <source>
        <dbReference type="Proteomes" id="UP000504724"/>
    </source>
</evidence>
<proteinExistence type="inferred from homology"/>
<feature type="domain" description="FMN-binding" evidence="7">
    <location>
        <begin position="109"/>
        <end position="201"/>
    </location>
</feature>
<evidence type="ECO:0000256" key="5">
    <source>
        <dbReference type="ARBA" id="ARBA00022982"/>
    </source>
</evidence>
<keyword evidence="6" id="KW-0812">Transmembrane</keyword>
<dbReference type="GO" id="GO:0005886">
    <property type="term" value="C:plasma membrane"/>
    <property type="evidence" value="ECO:0007669"/>
    <property type="project" value="UniProtKB-SubCell"/>
</dbReference>
<feature type="modified residue" description="FMN phosphoryl threonine" evidence="6">
    <location>
        <position position="184"/>
    </location>
</feature>
<keyword evidence="6" id="KW-0997">Cell inner membrane</keyword>
<dbReference type="NCBIfam" id="TIGR01947">
    <property type="entry name" value="rnfG"/>
    <property type="match status" value="1"/>
</dbReference>
<evidence type="ECO:0000256" key="4">
    <source>
        <dbReference type="ARBA" id="ARBA00022643"/>
    </source>
</evidence>
<keyword evidence="4 6" id="KW-0288">FMN</keyword>
<dbReference type="HAMAP" id="MF_00479">
    <property type="entry name" value="RsxG_RnfG"/>
    <property type="match status" value="1"/>
</dbReference>
<dbReference type="SMART" id="SM00900">
    <property type="entry name" value="FMN_bind"/>
    <property type="match status" value="1"/>
</dbReference>
<evidence type="ECO:0000256" key="2">
    <source>
        <dbReference type="ARBA" id="ARBA00022553"/>
    </source>
</evidence>
<reference evidence="8 9" key="1">
    <citation type="submission" date="2020-05" db="EMBL/GenBank/DDBJ databases">
        <title>Thiomicrorhabdus sediminis sp.nov. and Thiomicrorhabdus xiamenensis sp.nov., novel sulfur-oxidizing bacteria isolated from coastal sediment.</title>
        <authorList>
            <person name="Liu X."/>
        </authorList>
    </citation>
    <scope>NUCLEOTIDE SEQUENCE [LARGE SCALE GENOMIC DNA]</scope>
    <source>
        <strain evidence="8 9">G2</strain>
    </source>
</reference>
<dbReference type="PANTHER" id="PTHR36118:SF1">
    <property type="entry name" value="ION-TRANSLOCATING OXIDOREDUCTASE COMPLEX SUBUNIT G"/>
    <property type="match status" value="1"/>
</dbReference>
<dbReference type="PIRSF" id="PIRSF006091">
    <property type="entry name" value="E_trnsport_RnfG"/>
    <property type="match status" value="1"/>
</dbReference>
<comment type="subcellular location">
    <subcellularLocation>
        <location evidence="6">Cell inner membrane</location>
        <topology evidence="6">Single-pass membrane protein</topology>
    </subcellularLocation>
</comment>
<dbReference type="AlphaFoldDB" id="A0A7D4SPB2"/>
<evidence type="ECO:0000313" key="8">
    <source>
        <dbReference type="EMBL" id="QKI90301.1"/>
    </source>
</evidence>
<dbReference type="EMBL" id="CP054020">
    <property type="protein sequence ID" value="QKI90301.1"/>
    <property type="molecule type" value="Genomic_DNA"/>
</dbReference>
<dbReference type="GO" id="GO:0010181">
    <property type="term" value="F:FMN binding"/>
    <property type="evidence" value="ECO:0007669"/>
    <property type="project" value="InterPro"/>
</dbReference>
<dbReference type="Pfam" id="PF04205">
    <property type="entry name" value="FMN_bind"/>
    <property type="match status" value="1"/>
</dbReference>
<dbReference type="InterPro" id="IPR007329">
    <property type="entry name" value="FMN-bd"/>
</dbReference>
<dbReference type="KEGG" id="txa:HQN79_05480"/>
<comment type="similarity">
    <text evidence="6">Belongs to the RnfG family.</text>
</comment>
<dbReference type="EC" id="7.-.-.-" evidence="6"/>
<accession>A0A7D4SPB2</accession>
<keyword evidence="1 6" id="KW-0813">Transport</keyword>
<comment type="function">
    <text evidence="6">Part of a membrane-bound complex that couples electron transfer with translocation of ions across the membrane.</text>
</comment>
<comment type="subunit">
    <text evidence="6">The complex is composed of six subunits: RnfA, RnfB, RnfC, RnfD, RnfE and RnfG.</text>
</comment>
<name>A0A7D4SPB2_9GAMM</name>
<gene>
    <name evidence="8" type="primary">rsxG</name>
    <name evidence="6" type="synonym">rnfG</name>
    <name evidence="8" type="ORF">HQN79_05480</name>
</gene>
<keyword evidence="6" id="KW-1003">Cell membrane</keyword>
<evidence type="ECO:0000259" key="7">
    <source>
        <dbReference type="SMART" id="SM00900"/>
    </source>
</evidence>
<evidence type="ECO:0000256" key="1">
    <source>
        <dbReference type="ARBA" id="ARBA00022448"/>
    </source>
</evidence>